<dbReference type="Gene3D" id="1.10.287.130">
    <property type="match status" value="1"/>
</dbReference>
<feature type="transmembrane region" description="Helical" evidence="9">
    <location>
        <begin position="133"/>
        <end position="154"/>
    </location>
</feature>
<dbReference type="EMBL" id="JACHGK010000010">
    <property type="protein sequence ID" value="MBB6446223.1"/>
    <property type="molecule type" value="Genomic_DNA"/>
</dbReference>
<dbReference type="EC" id="2.7.13.3" evidence="2"/>
<evidence type="ECO:0000313" key="12">
    <source>
        <dbReference type="Proteomes" id="UP000531594"/>
    </source>
</evidence>
<keyword evidence="9" id="KW-1133">Transmembrane helix</keyword>
<keyword evidence="3" id="KW-0597">Phosphoprotein</keyword>
<feature type="transmembrane region" description="Helical" evidence="9">
    <location>
        <begin position="9"/>
        <end position="27"/>
    </location>
</feature>
<gene>
    <name evidence="11" type="ORF">HNR53_002880</name>
</gene>
<dbReference type="InterPro" id="IPR036890">
    <property type="entry name" value="HATPase_C_sf"/>
</dbReference>
<feature type="transmembrane region" description="Helical" evidence="9">
    <location>
        <begin position="66"/>
        <end position="93"/>
    </location>
</feature>
<dbReference type="GO" id="GO:0000155">
    <property type="term" value="F:phosphorelay sensor kinase activity"/>
    <property type="evidence" value="ECO:0007669"/>
    <property type="project" value="InterPro"/>
</dbReference>
<dbReference type="Pfam" id="PF00512">
    <property type="entry name" value="HisKA"/>
    <property type="match status" value="1"/>
</dbReference>
<dbReference type="Pfam" id="PF02518">
    <property type="entry name" value="HATPase_c"/>
    <property type="match status" value="1"/>
</dbReference>
<sequence>MKMEITRHLLFNLSLLLVILFFYLLWLERRKNIPKFITLGSFICSIFVCFLFSYHPIPHVSYDLRLIPVLIGGLYFGIGPLLAIIIIIIRAFYGIDLGFFANLAIYGSLFFVFLNVHPWFIRQTPRRRISISIICAITFSVITLFLLPLVNWVTLEFDTLFAYMFIPTLGVFIFSYSVEFSFKNIRLYKRVIDSERTVALEQMGAAIAHEIRNPLTTAIGFVQFLQETEVNQTKRQQYLTMVKEELDAAELIIKDYLIYSRQFTDQIEEIDINNELNHVLSTLRPLAEGHSVNFYTSYLSVGTITGNIKKFRQCLFNIIKNGIESMPSGGSLIVCSQLHHSNVIIEIKDKGTGMSKEQLEQLGKPYYLTNGPKGTGLSMMVSFGIVRAMNGSIKVKSDIGKGTTFIISFPGNRKIVDNI</sequence>
<evidence type="ECO:0000256" key="5">
    <source>
        <dbReference type="ARBA" id="ARBA00022741"/>
    </source>
</evidence>
<keyword evidence="4 11" id="KW-0808">Transferase</keyword>
<keyword evidence="8" id="KW-0902">Two-component regulatory system</keyword>
<feature type="transmembrane region" description="Helical" evidence="9">
    <location>
        <begin position="33"/>
        <end position="54"/>
    </location>
</feature>
<organism evidence="11 12">
    <name type="scientific">Bacillus benzoevorans</name>
    <dbReference type="NCBI Taxonomy" id="1456"/>
    <lineage>
        <taxon>Bacteria</taxon>
        <taxon>Bacillati</taxon>
        <taxon>Bacillota</taxon>
        <taxon>Bacilli</taxon>
        <taxon>Bacillales</taxon>
        <taxon>Bacillaceae</taxon>
        <taxon>Bacillus</taxon>
    </lineage>
</organism>
<comment type="caution">
    <text evidence="11">The sequence shown here is derived from an EMBL/GenBank/DDBJ whole genome shotgun (WGS) entry which is preliminary data.</text>
</comment>
<evidence type="ECO:0000259" key="10">
    <source>
        <dbReference type="PROSITE" id="PS50109"/>
    </source>
</evidence>
<evidence type="ECO:0000256" key="9">
    <source>
        <dbReference type="SAM" id="Phobius"/>
    </source>
</evidence>
<evidence type="ECO:0000313" key="11">
    <source>
        <dbReference type="EMBL" id="MBB6446223.1"/>
    </source>
</evidence>
<dbReference type="SMART" id="SM00388">
    <property type="entry name" value="HisKA"/>
    <property type="match status" value="1"/>
</dbReference>
<dbReference type="CDD" id="cd00082">
    <property type="entry name" value="HisKA"/>
    <property type="match status" value="1"/>
</dbReference>
<evidence type="ECO:0000256" key="1">
    <source>
        <dbReference type="ARBA" id="ARBA00000085"/>
    </source>
</evidence>
<keyword evidence="9" id="KW-0812">Transmembrane</keyword>
<dbReference type="InterPro" id="IPR004358">
    <property type="entry name" value="Sig_transdc_His_kin-like_C"/>
</dbReference>
<dbReference type="GO" id="GO:0005524">
    <property type="term" value="F:ATP binding"/>
    <property type="evidence" value="ECO:0007669"/>
    <property type="project" value="UniProtKB-KW"/>
</dbReference>
<comment type="catalytic activity">
    <reaction evidence="1">
        <text>ATP + protein L-histidine = ADP + protein N-phospho-L-histidine.</text>
        <dbReference type="EC" id="2.7.13.3"/>
    </reaction>
</comment>
<evidence type="ECO:0000256" key="8">
    <source>
        <dbReference type="ARBA" id="ARBA00023012"/>
    </source>
</evidence>
<keyword evidence="6 11" id="KW-0418">Kinase</keyword>
<dbReference type="SUPFAM" id="SSF55874">
    <property type="entry name" value="ATPase domain of HSP90 chaperone/DNA topoisomerase II/histidine kinase"/>
    <property type="match status" value="1"/>
</dbReference>
<keyword evidence="12" id="KW-1185">Reference proteome</keyword>
<feature type="transmembrane region" description="Helical" evidence="9">
    <location>
        <begin position="99"/>
        <end position="121"/>
    </location>
</feature>
<keyword evidence="7" id="KW-0067">ATP-binding</keyword>
<feature type="domain" description="Histidine kinase" evidence="10">
    <location>
        <begin position="206"/>
        <end position="413"/>
    </location>
</feature>
<keyword evidence="5" id="KW-0547">Nucleotide-binding</keyword>
<evidence type="ECO:0000256" key="3">
    <source>
        <dbReference type="ARBA" id="ARBA00022553"/>
    </source>
</evidence>
<proteinExistence type="predicted"/>
<dbReference type="PRINTS" id="PR00344">
    <property type="entry name" value="BCTRLSENSOR"/>
</dbReference>
<dbReference type="SUPFAM" id="SSF47384">
    <property type="entry name" value="Homodimeric domain of signal transducing histidine kinase"/>
    <property type="match status" value="1"/>
</dbReference>
<keyword evidence="9" id="KW-0472">Membrane</keyword>
<accession>A0A7X0HSX9</accession>
<dbReference type="SMART" id="SM00387">
    <property type="entry name" value="HATPase_c"/>
    <property type="match status" value="1"/>
</dbReference>
<protein>
    <recommendedName>
        <fullName evidence="2">histidine kinase</fullName>
        <ecNumber evidence="2">2.7.13.3</ecNumber>
    </recommendedName>
</protein>
<evidence type="ECO:0000256" key="7">
    <source>
        <dbReference type="ARBA" id="ARBA00022840"/>
    </source>
</evidence>
<dbReference type="Proteomes" id="UP000531594">
    <property type="component" value="Unassembled WGS sequence"/>
</dbReference>
<evidence type="ECO:0000256" key="6">
    <source>
        <dbReference type="ARBA" id="ARBA00022777"/>
    </source>
</evidence>
<reference evidence="11 12" key="1">
    <citation type="submission" date="2020-08" db="EMBL/GenBank/DDBJ databases">
        <title>Genomic Encyclopedia of Type Strains, Phase IV (KMG-IV): sequencing the most valuable type-strain genomes for metagenomic binning, comparative biology and taxonomic classification.</title>
        <authorList>
            <person name="Goeker M."/>
        </authorList>
    </citation>
    <scope>NUCLEOTIDE SEQUENCE [LARGE SCALE GENOMIC DNA]</scope>
    <source>
        <strain evidence="11 12">DSM 5391</strain>
    </source>
</reference>
<dbReference type="InterPro" id="IPR036097">
    <property type="entry name" value="HisK_dim/P_sf"/>
</dbReference>
<dbReference type="Gene3D" id="3.30.565.10">
    <property type="entry name" value="Histidine kinase-like ATPase, C-terminal domain"/>
    <property type="match status" value="1"/>
</dbReference>
<dbReference type="PROSITE" id="PS50109">
    <property type="entry name" value="HIS_KIN"/>
    <property type="match status" value="1"/>
</dbReference>
<dbReference type="InterPro" id="IPR003594">
    <property type="entry name" value="HATPase_dom"/>
</dbReference>
<dbReference type="PANTHER" id="PTHR43065:SF46">
    <property type="entry name" value="C4-DICARBOXYLATE TRANSPORT SENSOR PROTEIN DCTB"/>
    <property type="match status" value="1"/>
</dbReference>
<dbReference type="InterPro" id="IPR005467">
    <property type="entry name" value="His_kinase_dom"/>
</dbReference>
<dbReference type="PANTHER" id="PTHR43065">
    <property type="entry name" value="SENSOR HISTIDINE KINASE"/>
    <property type="match status" value="1"/>
</dbReference>
<feature type="transmembrane region" description="Helical" evidence="9">
    <location>
        <begin position="160"/>
        <end position="182"/>
    </location>
</feature>
<evidence type="ECO:0000256" key="4">
    <source>
        <dbReference type="ARBA" id="ARBA00022679"/>
    </source>
</evidence>
<evidence type="ECO:0000256" key="2">
    <source>
        <dbReference type="ARBA" id="ARBA00012438"/>
    </source>
</evidence>
<name>A0A7X0HSX9_9BACI</name>
<dbReference type="AlphaFoldDB" id="A0A7X0HSX9"/>
<dbReference type="InterPro" id="IPR003661">
    <property type="entry name" value="HisK_dim/P_dom"/>
</dbReference>